<evidence type="ECO:0000313" key="2">
    <source>
        <dbReference type="EMBL" id="QBH15319.1"/>
    </source>
</evidence>
<dbReference type="InterPro" id="IPR014729">
    <property type="entry name" value="Rossmann-like_a/b/a_fold"/>
</dbReference>
<proteinExistence type="predicted"/>
<evidence type="ECO:0000313" key="3">
    <source>
        <dbReference type="EMBL" id="RAM00789.1"/>
    </source>
</evidence>
<dbReference type="Pfam" id="PF00582">
    <property type="entry name" value="Usp"/>
    <property type="match status" value="1"/>
</dbReference>
<evidence type="ECO:0000313" key="4">
    <source>
        <dbReference type="Proteomes" id="UP000248798"/>
    </source>
</evidence>
<sequence>MIEPRKIKLLLAYDNSHFAVDSLEYVGETFPKDRTEVVIFYVETKIPRSFWHMRKNLDYCFRTSEIRASMAQRKKNINMGMEKAKNLLLDLGFPANAIQTRVHIKKQGIARDIVEESQLGYDALVMGRKGQSAVKDFFVNSLPVRLLGKIRNIPLIVVGKKPAHKNILIAFDGTRAITKAVKSLSSMINIQDCKLLLCYSQHRSRLLSNQKKSSEMFDLSVAYLLEAGFSEDQVSFEIVEGEKNPTLCILNKARYGGYGTIVIGRRGLSTLKRLFLMRVGNRIFRHAENHVVWVVQ</sequence>
<dbReference type="Proteomes" id="UP000248798">
    <property type="component" value="Unassembled WGS sequence"/>
</dbReference>
<keyword evidence="5" id="KW-1185">Reference proteome</keyword>
<dbReference type="CDD" id="cd00293">
    <property type="entry name" value="USP-like"/>
    <property type="match status" value="2"/>
</dbReference>
<accession>A0A328F8V0</accession>
<dbReference type="Proteomes" id="UP000293902">
    <property type="component" value="Chromosome"/>
</dbReference>
<dbReference type="EMBL" id="CP036313">
    <property type="protein sequence ID" value="QBH15319.1"/>
    <property type="molecule type" value="Genomic_DNA"/>
</dbReference>
<dbReference type="OrthoDB" id="5430193at2"/>
<reference evidence="2 5" key="2">
    <citation type="submission" date="2019-02" db="EMBL/GenBank/DDBJ databases">
        <title>Complete genome sequence of Desulfobacter hydrogenophilus AcRS1.</title>
        <authorList>
            <person name="Marietou A."/>
            <person name="Lund M.B."/>
            <person name="Marshall I.P.G."/>
            <person name="Schreiber L."/>
            <person name="Jorgensen B."/>
        </authorList>
    </citation>
    <scope>NUCLEOTIDE SEQUENCE [LARGE SCALE GENOMIC DNA]</scope>
    <source>
        <strain evidence="2 5">AcRS1</strain>
    </source>
</reference>
<evidence type="ECO:0000313" key="5">
    <source>
        <dbReference type="Proteomes" id="UP000293902"/>
    </source>
</evidence>
<reference evidence="3 4" key="1">
    <citation type="submission" date="2018-06" db="EMBL/GenBank/DDBJ databases">
        <title>Complete Genome Sequence of Desulfobacter hydrogenophilus (DSM3380).</title>
        <authorList>
            <person name="Marietou A."/>
            <person name="Schreiber L."/>
            <person name="Marshall I."/>
            <person name="Jorgensen B."/>
        </authorList>
    </citation>
    <scope>NUCLEOTIDE SEQUENCE [LARGE SCALE GENOMIC DNA]</scope>
    <source>
        <strain evidence="3 4">DSM 3380</strain>
    </source>
</reference>
<gene>
    <name evidence="3" type="ORF">DO021_17165</name>
    <name evidence="2" type="ORF">EYB58_21850</name>
</gene>
<name>A0A328F8V0_9BACT</name>
<dbReference type="SUPFAM" id="SSF52402">
    <property type="entry name" value="Adenine nucleotide alpha hydrolases-like"/>
    <property type="match status" value="2"/>
</dbReference>
<dbReference type="Gene3D" id="3.40.50.620">
    <property type="entry name" value="HUPs"/>
    <property type="match status" value="2"/>
</dbReference>
<evidence type="ECO:0000259" key="1">
    <source>
        <dbReference type="Pfam" id="PF00582"/>
    </source>
</evidence>
<dbReference type="EMBL" id="QLNI01000038">
    <property type="protein sequence ID" value="RAM00789.1"/>
    <property type="molecule type" value="Genomic_DNA"/>
</dbReference>
<organism evidence="3 4">
    <name type="scientific">Desulfobacter hydrogenophilus</name>
    <dbReference type="NCBI Taxonomy" id="2291"/>
    <lineage>
        <taxon>Bacteria</taxon>
        <taxon>Pseudomonadati</taxon>
        <taxon>Thermodesulfobacteriota</taxon>
        <taxon>Desulfobacteria</taxon>
        <taxon>Desulfobacterales</taxon>
        <taxon>Desulfobacteraceae</taxon>
        <taxon>Desulfobacter</taxon>
    </lineage>
</organism>
<dbReference type="PANTHER" id="PTHR31964">
    <property type="entry name" value="ADENINE NUCLEOTIDE ALPHA HYDROLASES-LIKE SUPERFAMILY PROTEIN"/>
    <property type="match status" value="1"/>
</dbReference>
<dbReference type="AlphaFoldDB" id="A0A328F8V0"/>
<dbReference type="InterPro" id="IPR006016">
    <property type="entry name" value="UspA"/>
</dbReference>
<dbReference type="PANTHER" id="PTHR31964:SF113">
    <property type="entry name" value="USPA DOMAIN-CONTAINING PROTEIN"/>
    <property type="match status" value="1"/>
</dbReference>
<feature type="domain" description="UspA" evidence="1">
    <location>
        <begin position="165"/>
        <end position="292"/>
    </location>
</feature>
<protein>
    <submittedName>
        <fullName evidence="2">Universal stress protein</fullName>
    </submittedName>
</protein>